<evidence type="ECO:0000313" key="2">
    <source>
        <dbReference type="EMBL" id="PIA59742.1"/>
    </source>
</evidence>
<accession>A0A2G5EVK2</accession>
<dbReference type="EMBL" id="KZ305021">
    <property type="protein sequence ID" value="PIA59742.1"/>
    <property type="molecule type" value="Genomic_DNA"/>
</dbReference>
<name>A0A2G5EVK2_AQUCA</name>
<gene>
    <name evidence="2" type="ORF">AQUCO_00400560v1</name>
</gene>
<sequence length="85" mass="9906">MGNNLSQRSGEWSWHRRSTTYRASRMQPKPWINTLEMEEVTAVRRWHMTSAEVGCKGDGGNKEENANRYSNSITKTTDFIRKQTL</sequence>
<keyword evidence="3" id="KW-1185">Reference proteome</keyword>
<evidence type="ECO:0000313" key="3">
    <source>
        <dbReference type="Proteomes" id="UP000230069"/>
    </source>
</evidence>
<dbReference type="Proteomes" id="UP000230069">
    <property type="component" value="Unassembled WGS sequence"/>
</dbReference>
<dbReference type="InParanoid" id="A0A2G5EVK2"/>
<evidence type="ECO:0000256" key="1">
    <source>
        <dbReference type="SAM" id="MobiDB-lite"/>
    </source>
</evidence>
<reference evidence="2 3" key="1">
    <citation type="submission" date="2017-09" db="EMBL/GenBank/DDBJ databases">
        <title>WGS assembly of Aquilegia coerulea Goldsmith.</title>
        <authorList>
            <person name="Hodges S."/>
            <person name="Kramer E."/>
            <person name="Nordborg M."/>
            <person name="Tomkins J."/>
            <person name="Borevitz J."/>
            <person name="Derieg N."/>
            <person name="Yan J."/>
            <person name="Mihaltcheva S."/>
            <person name="Hayes R.D."/>
            <person name="Rokhsar D."/>
        </authorList>
    </citation>
    <scope>NUCLEOTIDE SEQUENCE [LARGE SCALE GENOMIC DNA]</scope>
    <source>
        <strain evidence="3">cv. Goldsmith</strain>
    </source>
</reference>
<proteinExistence type="predicted"/>
<dbReference type="AlphaFoldDB" id="A0A2G5EVK2"/>
<feature type="region of interest" description="Disordered" evidence="1">
    <location>
        <begin position="1"/>
        <end position="23"/>
    </location>
</feature>
<feature type="compositionally biased region" description="Polar residues" evidence="1">
    <location>
        <begin position="1"/>
        <end position="10"/>
    </location>
</feature>
<protein>
    <submittedName>
        <fullName evidence="2">Uncharacterized protein</fullName>
    </submittedName>
</protein>
<organism evidence="2 3">
    <name type="scientific">Aquilegia coerulea</name>
    <name type="common">Rocky mountain columbine</name>
    <dbReference type="NCBI Taxonomy" id="218851"/>
    <lineage>
        <taxon>Eukaryota</taxon>
        <taxon>Viridiplantae</taxon>
        <taxon>Streptophyta</taxon>
        <taxon>Embryophyta</taxon>
        <taxon>Tracheophyta</taxon>
        <taxon>Spermatophyta</taxon>
        <taxon>Magnoliopsida</taxon>
        <taxon>Ranunculales</taxon>
        <taxon>Ranunculaceae</taxon>
        <taxon>Thalictroideae</taxon>
        <taxon>Aquilegia</taxon>
    </lineage>
</organism>